<gene>
    <name evidence="3" type="ORF">B0H63DRAFT_275049</name>
</gene>
<dbReference type="Pfam" id="PF02515">
    <property type="entry name" value="CoA_transf_3"/>
    <property type="match status" value="1"/>
</dbReference>
<comment type="caution">
    <text evidence="3">The sequence shown here is derived from an EMBL/GenBank/DDBJ whole genome shotgun (WGS) entry which is preliminary data.</text>
</comment>
<name>A0AAE0NAC7_9PEZI</name>
<dbReference type="InterPro" id="IPR052985">
    <property type="entry name" value="CoA-trans_III_biosynth/detox"/>
</dbReference>
<evidence type="ECO:0000313" key="3">
    <source>
        <dbReference type="EMBL" id="KAK3375299.1"/>
    </source>
</evidence>
<evidence type="ECO:0000256" key="1">
    <source>
        <dbReference type="ARBA" id="ARBA00008383"/>
    </source>
</evidence>
<dbReference type="Proteomes" id="UP001285441">
    <property type="component" value="Unassembled WGS sequence"/>
</dbReference>
<feature type="compositionally biased region" description="Acidic residues" evidence="2">
    <location>
        <begin position="613"/>
        <end position="622"/>
    </location>
</feature>
<dbReference type="SUPFAM" id="SSF89796">
    <property type="entry name" value="CoA-transferase family III (CaiB/BaiF)"/>
    <property type="match status" value="2"/>
</dbReference>
<dbReference type="InterPro" id="IPR023606">
    <property type="entry name" value="CoA-Trfase_III_dom_1_sf"/>
</dbReference>
<sequence length="622" mass="67434">MELETMPGQSLGGLGLQKAWPYQSPSLSTLLRWQHRNSCAAVEVGRAPRLLPALSSYSVVAGSAQALQSLWAACESQLPNDFRHVDGVVFTSTCPNGDSIHFPTPFREQDAIAAIKALEACAAAGILDLQHGHGRSVGRRKIQVDIDKASCFLMSAYLTTVDGMGKAHPGVGSKVPDTDLNRAQSVLYRRLSANLYRTKNRGEFYHIHGSLDASETLKMIGLPPHDPKMTDYRACINTIESAVSKFTSQKLEEMNIRHGQAGVPVLTWSDFLNSSHGKALSSLPPFTVNNLETSTPRVPFSRPEMLCGGPRHVLQGIKVIEMCRVIAGPTIGRSLAAHGATVLKVTSPCLPDVPFFQVDVNTGKHTTALDLSIAADRATFDALLADADVLVDGYRPGCLDRLGYGPDSLAQLAKSRGRGFVYVAEDCFGGAGIPGAEWAGRPGWQQIADCVTGVAWAQGEFMGLAEPVVPPFPMSDYGTGALGCVAAMTGLYRRATKGGSWVCRTSLCQYDVFLMRLGLLPEEEQNRLRKVHDAAFFTLHHSDSVDEVGKRALRSVKRVAPHLFSDGMMHTARSAGFDAVLRWPQEAIKVEGVRVGHVRAARPNGSDKPSWEGWEEDEILNH</sequence>
<comment type="similarity">
    <text evidence="1">Belongs to the CoA-transferase III family.</text>
</comment>
<keyword evidence="4" id="KW-1185">Reference proteome</keyword>
<reference evidence="3" key="1">
    <citation type="journal article" date="2023" name="Mol. Phylogenet. Evol.">
        <title>Genome-scale phylogeny and comparative genomics of the fungal order Sordariales.</title>
        <authorList>
            <person name="Hensen N."/>
            <person name="Bonometti L."/>
            <person name="Westerberg I."/>
            <person name="Brannstrom I.O."/>
            <person name="Guillou S."/>
            <person name="Cros-Aarteil S."/>
            <person name="Calhoun S."/>
            <person name="Haridas S."/>
            <person name="Kuo A."/>
            <person name="Mondo S."/>
            <person name="Pangilinan J."/>
            <person name="Riley R."/>
            <person name="LaButti K."/>
            <person name="Andreopoulos B."/>
            <person name="Lipzen A."/>
            <person name="Chen C."/>
            <person name="Yan M."/>
            <person name="Daum C."/>
            <person name="Ng V."/>
            <person name="Clum A."/>
            <person name="Steindorff A."/>
            <person name="Ohm R.A."/>
            <person name="Martin F."/>
            <person name="Silar P."/>
            <person name="Natvig D.O."/>
            <person name="Lalanne C."/>
            <person name="Gautier V."/>
            <person name="Ament-Velasquez S.L."/>
            <person name="Kruys A."/>
            <person name="Hutchinson M.I."/>
            <person name="Powell A.J."/>
            <person name="Barry K."/>
            <person name="Miller A.N."/>
            <person name="Grigoriev I.V."/>
            <person name="Debuchy R."/>
            <person name="Gladieux P."/>
            <person name="Hiltunen Thoren M."/>
            <person name="Johannesson H."/>
        </authorList>
    </citation>
    <scope>NUCLEOTIDE SEQUENCE</scope>
    <source>
        <strain evidence="3">CBS 232.78</strain>
    </source>
</reference>
<dbReference type="AlphaFoldDB" id="A0AAE0NAC7"/>
<dbReference type="Gene3D" id="3.40.50.10540">
    <property type="entry name" value="Crotonobetainyl-coa:carnitine coa-transferase, domain 1"/>
    <property type="match status" value="1"/>
</dbReference>
<dbReference type="GO" id="GO:0003824">
    <property type="term" value="F:catalytic activity"/>
    <property type="evidence" value="ECO:0007669"/>
    <property type="project" value="InterPro"/>
</dbReference>
<reference evidence="3" key="2">
    <citation type="submission" date="2023-06" db="EMBL/GenBank/DDBJ databases">
        <authorList>
            <consortium name="Lawrence Berkeley National Laboratory"/>
            <person name="Haridas S."/>
            <person name="Hensen N."/>
            <person name="Bonometti L."/>
            <person name="Westerberg I."/>
            <person name="Brannstrom I.O."/>
            <person name="Guillou S."/>
            <person name="Cros-Aarteil S."/>
            <person name="Calhoun S."/>
            <person name="Kuo A."/>
            <person name="Mondo S."/>
            <person name="Pangilinan J."/>
            <person name="Riley R."/>
            <person name="LaButti K."/>
            <person name="Andreopoulos B."/>
            <person name="Lipzen A."/>
            <person name="Chen C."/>
            <person name="Yanf M."/>
            <person name="Daum C."/>
            <person name="Ng V."/>
            <person name="Clum A."/>
            <person name="Steindorff A."/>
            <person name="Ohm R."/>
            <person name="Martin F."/>
            <person name="Silar P."/>
            <person name="Natvig D."/>
            <person name="Lalanne C."/>
            <person name="Gautier V."/>
            <person name="Ament-velasquez S.L."/>
            <person name="Kruys A."/>
            <person name="Hutchinson M.I."/>
            <person name="Powell A.J."/>
            <person name="Barry K."/>
            <person name="Miller A.N."/>
            <person name="Grigoriev I.V."/>
            <person name="Debuchy R."/>
            <person name="Gladieux P."/>
            <person name="Thoren M.H."/>
            <person name="Johannesson H."/>
        </authorList>
    </citation>
    <scope>NUCLEOTIDE SEQUENCE</scope>
    <source>
        <strain evidence="3">CBS 232.78</strain>
    </source>
</reference>
<proteinExistence type="inferred from homology"/>
<evidence type="ECO:0000313" key="4">
    <source>
        <dbReference type="Proteomes" id="UP001285441"/>
    </source>
</evidence>
<protein>
    <submittedName>
        <fullName evidence="3">CoA-transferase family III</fullName>
    </submittedName>
</protein>
<accession>A0AAE0NAC7</accession>
<dbReference type="PANTHER" id="PTHR48229:SF1">
    <property type="entry name" value="ALPHA METHYLACYL-COA RACEMASE-RELATED"/>
    <property type="match status" value="1"/>
</dbReference>
<feature type="region of interest" description="Disordered" evidence="2">
    <location>
        <begin position="601"/>
        <end position="622"/>
    </location>
</feature>
<dbReference type="PANTHER" id="PTHR48229">
    <property type="entry name" value="CAIB/BAIF FAMILY ENZYME (AFU_ORTHOLOGUE AFUA_1G05360)-RELATED"/>
    <property type="match status" value="1"/>
</dbReference>
<evidence type="ECO:0000256" key="2">
    <source>
        <dbReference type="SAM" id="MobiDB-lite"/>
    </source>
</evidence>
<dbReference type="EMBL" id="JAULSW010000007">
    <property type="protein sequence ID" value="KAK3375299.1"/>
    <property type="molecule type" value="Genomic_DNA"/>
</dbReference>
<dbReference type="InterPro" id="IPR003673">
    <property type="entry name" value="CoA-Trfase_fam_III"/>
</dbReference>
<organism evidence="3 4">
    <name type="scientific">Podospora didyma</name>
    <dbReference type="NCBI Taxonomy" id="330526"/>
    <lineage>
        <taxon>Eukaryota</taxon>
        <taxon>Fungi</taxon>
        <taxon>Dikarya</taxon>
        <taxon>Ascomycota</taxon>
        <taxon>Pezizomycotina</taxon>
        <taxon>Sordariomycetes</taxon>
        <taxon>Sordariomycetidae</taxon>
        <taxon>Sordariales</taxon>
        <taxon>Podosporaceae</taxon>
        <taxon>Podospora</taxon>
    </lineage>
</organism>